<name>A0A6J8BHB9_MYTCO</name>
<accession>A0A6J8BHB9</accession>
<protein>
    <submittedName>
        <fullName evidence="1">Uncharacterized protein</fullName>
    </submittedName>
</protein>
<sequence>MSHSTDSNSENISTLSVILPDESSCLLTDICIEREYFFVVDNVNRRVKRYRKDDNCLQDYIFLEDPCGICKLFLSSHIVVTEPCDKQLTYVSVEGNMILSSRRRTNKKYSAIRCLDETRLVVGCCELANASVDILDYTGKVQRTINSNEKEYPLFVTPACLACFNEEYIVISDSGTRNVTCINKNDKVEWIIELKCSPSGVCVSKSGTVYICLYNENKIVTVDNIHNGDVAGSIDDIQLKNPLSISNSTGCLYVTEEMPSDRIVQIQIDDPSDKGRVVDLSNIHLITKKESENQQICSLSSEEDEPQ</sequence>
<organism evidence="1 2">
    <name type="scientific">Mytilus coruscus</name>
    <name type="common">Sea mussel</name>
    <dbReference type="NCBI Taxonomy" id="42192"/>
    <lineage>
        <taxon>Eukaryota</taxon>
        <taxon>Metazoa</taxon>
        <taxon>Spiralia</taxon>
        <taxon>Lophotrochozoa</taxon>
        <taxon>Mollusca</taxon>
        <taxon>Bivalvia</taxon>
        <taxon>Autobranchia</taxon>
        <taxon>Pteriomorphia</taxon>
        <taxon>Mytilida</taxon>
        <taxon>Mytiloidea</taxon>
        <taxon>Mytilidae</taxon>
        <taxon>Mytilinae</taxon>
        <taxon>Mytilus</taxon>
    </lineage>
</organism>
<evidence type="ECO:0000313" key="2">
    <source>
        <dbReference type="Proteomes" id="UP000507470"/>
    </source>
</evidence>
<reference evidence="1 2" key="1">
    <citation type="submission" date="2020-06" db="EMBL/GenBank/DDBJ databases">
        <authorList>
            <person name="Li R."/>
            <person name="Bekaert M."/>
        </authorList>
    </citation>
    <scope>NUCLEOTIDE SEQUENCE [LARGE SCALE GENOMIC DNA]</scope>
    <source>
        <strain evidence="2">wild</strain>
    </source>
</reference>
<proteinExistence type="predicted"/>
<dbReference type="Proteomes" id="UP000507470">
    <property type="component" value="Unassembled WGS sequence"/>
</dbReference>
<dbReference type="InterPro" id="IPR011042">
    <property type="entry name" value="6-blade_b-propeller_TolB-like"/>
</dbReference>
<evidence type="ECO:0000313" key="1">
    <source>
        <dbReference type="EMBL" id="CAC5382049.1"/>
    </source>
</evidence>
<dbReference type="OrthoDB" id="6115049at2759"/>
<dbReference type="Gene3D" id="2.120.10.30">
    <property type="entry name" value="TolB, C-terminal domain"/>
    <property type="match status" value="1"/>
</dbReference>
<dbReference type="SUPFAM" id="SSF101898">
    <property type="entry name" value="NHL repeat"/>
    <property type="match status" value="1"/>
</dbReference>
<dbReference type="EMBL" id="CACVKT020003176">
    <property type="protein sequence ID" value="CAC5382049.1"/>
    <property type="molecule type" value="Genomic_DNA"/>
</dbReference>
<dbReference type="AlphaFoldDB" id="A0A6J8BHB9"/>
<gene>
    <name evidence="1" type="ORF">MCOR_17910</name>
</gene>
<keyword evidence="2" id="KW-1185">Reference proteome</keyword>